<dbReference type="AlphaFoldDB" id="A0A7J8YY34"/>
<feature type="non-terminal residue" evidence="1">
    <location>
        <position position="83"/>
    </location>
</feature>
<reference evidence="1 2" key="1">
    <citation type="journal article" date="2019" name="Genome Biol. Evol.">
        <title>Insights into the evolution of the New World diploid cottons (Gossypium, subgenus Houzingenia) based on genome sequencing.</title>
        <authorList>
            <person name="Grover C.E."/>
            <person name="Arick M.A. 2nd"/>
            <person name="Thrash A."/>
            <person name="Conover J.L."/>
            <person name="Sanders W.S."/>
            <person name="Peterson D.G."/>
            <person name="Frelichowski J.E."/>
            <person name="Scheffler J.A."/>
            <person name="Scheffler B.E."/>
            <person name="Wendel J.F."/>
        </authorList>
    </citation>
    <scope>NUCLEOTIDE SEQUENCE [LARGE SCALE GENOMIC DNA]</scope>
    <source>
        <strain evidence="1">4</strain>
        <tissue evidence="1">Leaf</tissue>
    </source>
</reference>
<dbReference type="EMBL" id="JABEZV010000001">
    <property type="protein sequence ID" value="MBA0704425.1"/>
    <property type="molecule type" value="Genomic_DNA"/>
</dbReference>
<comment type="caution">
    <text evidence="1">The sequence shown here is derived from an EMBL/GenBank/DDBJ whole genome shotgun (WGS) entry which is preliminary data.</text>
</comment>
<keyword evidence="2" id="KW-1185">Reference proteome</keyword>
<evidence type="ECO:0000313" key="2">
    <source>
        <dbReference type="Proteomes" id="UP000593574"/>
    </source>
</evidence>
<accession>A0A7J8YY34</accession>
<proteinExistence type="predicted"/>
<dbReference type="Proteomes" id="UP000593574">
    <property type="component" value="Unassembled WGS sequence"/>
</dbReference>
<protein>
    <submittedName>
        <fullName evidence="1">Uncharacterized protein</fullName>
    </submittedName>
</protein>
<evidence type="ECO:0000313" key="1">
    <source>
        <dbReference type="EMBL" id="MBA0704425.1"/>
    </source>
</evidence>
<name>A0A7J8YY34_9ROSI</name>
<gene>
    <name evidence="1" type="ORF">Golax_016680</name>
</gene>
<organism evidence="1 2">
    <name type="scientific">Gossypium laxum</name>
    <dbReference type="NCBI Taxonomy" id="34288"/>
    <lineage>
        <taxon>Eukaryota</taxon>
        <taxon>Viridiplantae</taxon>
        <taxon>Streptophyta</taxon>
        <taxon>Embryophyta</taxon>
        <taxon>Tracheophyta</taxon>
        <taxon>Spermatophyta</taxon>
        <taxon>Magnoliopsida</taxon>
        <taxon>eudicotyledons</taxon>
        <taxon>Gunneridae</taxon>
        <taxon>Pentapetalae</taxon>
        <taxon>rosids</taxon>
        <taxon>malvids</taxon>
        <taxon>Malvales</taxon>
        <taxon>Malvaceae</taxon>
        <taxon>Malvoideae</taxon>
        <taxon>Gossypium</taxon>
    </lineage>
</organism>
<sequence>MDISKNALMCEEKQSRIIVPALGNIHMSTSEAADRMIRSYLTTEQVSNLETNGTIFEDYARKSGLKRPQFLAAKYEVVTESSK</sequence>